<evidence type="ECO:0000313" key="2">
    <source>
        <dbReference type="Proteomes" id="UP001286313"/>
    </source>
</evidence>
<sequence>MDAALQTSIVEGEPSISELEPGVSRLGTNNDGSVISVGWTEVAGSLVEWADSPGNKDVKLFGRLMHGVVALLPKAPRALTHLVTIMTHRDPQRRPSMLRVADLLHRLLSHMQTHQ</sequence>
<organism evidence="1 2">
    <name type="scientific">Petrolisthes cinctipes</name>
    <name type="common">Flat porcelain crab</name>
    <dbReference type="NCBI Taxonomy" id="88211"/>
    <lineage>
        <taxon>Eukaryota</taxon>
        <taxon>Metazoa</taxon>
        <taxon>Ecdysozoa</taxon>
        <taxon>Arthropoda</taxon>
        <taxon>Crustacea</taxon>
        <taxon>Multicrustacea</taxon>
        <taxon>Malacostraca</taxon>
        <taxon>Eumalacostraca</taxon>
        <taxon>Eucarida</taxon>
        <taxon>Decapoda</taxon>
        <taxon>Pleocyemata</taxon>
        <taxon>Anomura</taxon>
        <taxon>Galatheoidea</taxon>
        <taxon>Porcellanidae</taxon>
        <taxon>Petrolisthes</taxon>
    </lineage>
</organism>
<proteinExistence type="predicted"/>
<keyword evidence="2" id="KW-1185">Reference proteome</keyword>
<evidence type="ECO:0008006" key="3">
    <source>
        <dbReference type="Google" id="ProtNLM"/>
    </source>
</evidence>
<comment type="caution">
    <text evidence="1">The sequence shown here is derived from an EMBL/GenBank/DDBJ whole genome shotgun (WGS) entry which is preliminary data.</text>
</comment>
<dbReference type="Proteomes" id="UP001286313">
    <property type="component" value="Unassembled WGS sequence"/>
</dbReference>
<gene>
    <name evidence="1" type="ORF">Pcinc_024136</name>
</gene>
<protein>
    <recommendedName>
        <fullName evidence="3">Protein kinase domain-containing protein</fullName>
    </recommendedName>
</protein>
<dbReference type="AlphaFoldDB" id="A0AAE1FDF7"/>
<reference evidence="1" key="1">
    <citation type="submission" date="2023-10" db="EMBL/GenBank/DDBJ databases">
        <title>Genome assemblies of two species of porcelain crab, Petrolisthes cinctipes and Petrolisthes manimaculis (Anomura: Porcellanidae).</title>
        <authorList>
            <person name="Angst P."/>
        </authorList>
    </citation>
    <scope>NUCLEOTIDE SEQUENCE</scope>
    <source>
        <strain evidence="1">PB745_01</strain>
        <tissue evidence="1">Gill</tissue>
    </source>
</reference>
<evidence type="ECO:0000313" key="1">
    <source>
        <dbReference type="EMBL" id="KAK3870648.1"/>
    </source>
</evidence>
<name>A0AAE1FDF7_PETCI</name>
<dbReference type="EMBL" id="JAWQEG010002627">
    <property type="protein sequence ID" value="KAK3870648.1"/>
    <property type="molecule type" value="Genomic_DNA"/>
</dbReference>
<accession>A0AAE1FDF7</accession>